<feature type="transmembrane region" description="Helical" evidence="6">
    <location>
        <begin position="103"/>
        <end position="124"/>
    </location>
</feature>
<keyword evidence="4 6" id="KW-0472">Membrane</keyword>
<dbReference type="Pfam" id="PF03547">
    <property type="entry name" value="Mem_trans"/>
    <property type="match status" value="1"/>
</dbReference>
<proteinExistence type="predicted"/>
<feature type="transmembrane region" description="Helical" evidence="6">
    <location>
        <begin position="144"/>
        <end position="162"/>
    </location>
</feature>
<keyword evidence="2 6" id="KW-0812">Transmembrane</keyword>
<feature type="compositionally biased region" description="Basic and acidic residues" evidence="5">
    <location>
        <begin position="166"/>
        <end position="177"/>
    </location>
</feature>
<evidence type="ECO:0000256" key="2">
    <source>
        <dbReference type="ARBA" id="ARBA00022692"/>
    </source>
</evidence>
<dbReference type="PANTHER" id="PTHR31419">
    <property type="entry name" value="PROTEIN PIN-LIKES 2"/>
    <property type="match status" value="1"/>
</dbReference>
<comment type="subcellular location">
    <subcellularLocation>
        <location evidence="1">Membrane</location>
        <topology evidence="1">Multi-pass membrane protein</topology>
    </subcellularLocation>
</comment>
<organism evidence="7 8">
    <name type="scientific">Symbiodinium natans</name>
    <dbReference type="NCBI Taxonomy" id="878477"/>
    <lineage>
        <taxon>Eukaryota</taxon>
        <taxon>Sar</taxon>
        <taxon>Alveolata</taxon>
        <taxon>Dinophyceae</taxon>
        <taxon>Suessiales</taxon>
        <taxon>Symbiodiniaceae</taxon>
        <taxon>Symbiodinium</taxon>
    </lineage>
</organism>
<name>A0A812KV86_9DINO</name>
<evidence type="ECO:0000313" key="7">
    <source>
        <dbReference type="EMBL" id="CAE7234363.1"/>
    </source>
</evidence>
<reference evidence="7" key="1">
    <citation type="submission" date="2021-02" db="EMBL/GenBank/DDBJ databases">
        <authorList>
            <person name="Dougan E. K."/>
            <person name="Rhodes N."/>
            <person name="Thang M."/>
            <person name="Chan C."/>
        </authorList>
    </citation>
    <scope>NUCLEOTIDE SEQUENCE</scope>
</reference>
<dbReference type="EMBL" id="CAJNDS010000791">
    <property type="protein sequence ID" value="CAE7234363.1"/>
    <property type="molecule type" value="Genomic_DNA"/>
</dbReference>
<evidence type="ECO:0000256" key="4">
    <source>
        <dbReference type="ARBA" id="ARBA00023136"/>
    </source>
</evidence>
<dbReference type="GO" id="GO:0016020">
    <property type="term" value="C:membrane"/>
    <property type="evidence" value="ECO:0007669"/>
    <property type="project" value="UniProtKB-SubCell"/>
</dbReference>
<sequence length="417" mass="44772">MLKTALVVSVKAVAKIVLICAGGAYLEKSGVLHKEMRKGVSEAFVKLLLPCLLFTRILPTMSVETLPKLAWLAMANLLYVSFGLCIGYVSVLLTKPPQGLRRVLMATPAIGHANSIPFMLVSLIMADDPAFNPDDTNTAQGYVGLYLVMHSITLWGVGMNVIKKEKEDEPPLAHETTETQTPQTLGRPASISAPSQSTGGLNMSEAREERWSRSISGLELGSPISPVTTRPNTKNQHFSCDPRPLQRFVPKWVNRPMATAVLTALVGLIPGLEELLVPASGPLNFLFGAMSTLGSAGPAISLLAVGANFVADGFPRPSVIGYAPMLALILGRLLILPGCCIALWVALRHYAPFFPSDPLLMLVMCIECCTPTAYNLVTVCILNGVGARELTAGLFYQNIVAIFALTAWTTVIVSFVI</sequence>
<dbReference type="InterPro" id="IPR039305">
    <property type="entry name" value="PILS2/6"/>
</dbReference>
<evidence type="ECO:0000313" key="8">
    <source>
        <dbReference type="Proteomes" id="UP000604046"/>
    </source>
</evidence>
<dbReference type="PANTHER" id="PTHR31419:SF1">
    <property type="entry name" value="PROTEIN PIN-LIKES 6"/>
    <property type="match status" value="1"/>
</dbReference>
<feature type="transmembrane region" description="Helical" evidence="6">
    <location>
        <begin position="284"/>
        <end position="310"/>
    </location>
</feature>
<dbReference type="Proteomes" id="UP000604046">
    <property type="component" value="Unassembled WGS sequence"/>
</dbReference>
<evidence type="ECO:0000256" key="1">
    <source>
        <dbReference type="ARBA" id="ARBA00004141"/>
    </source>
</evidence>
<keyword evidence="3 6" id="KW-1133">Transmembrane helix</keyword>
<gene>
    <name evidence="7" type="primary">PILS1</name>
    <name evidence="7" type="ORF">SNAT2548_LOCUS9886</name>
</gene>
<comment type="caution">
    <text evidence="7">The sequence shown here is derived from an EMBL/GenBank/DDBJ whole genome shotgun (WGS) entry which is preliminary data.</text>
</comment>
<feature type="region of interest" description="Disordered" evidence="5">
    <location>
        <begin position="166"/>
        <end position="201"/>
    </location>
</feature>
<feature type="transmembrane region" description="Helical" evidence="6">
    <location>
        <begin position="252"/>
        <end position="272"/>
    </location>
</feature>
<evidence type="ECO:0000256" key="6">
    <source>
        <dbReference type="SAM" id="Phobius"/>
    </source>
</evidence>
<protein>
    <submittedName>
        <fullName evidence="7">PILS1 protein</fullName>
    </submittedName>
</protein>
<evidence type="ECO:0000256" key="3">
    <source>
        <dbReference type="ARBA" id="ARBA00022989"/>
    </source>
</evidence>
<dbReference type="AlphaFoldDB" id="A0A812KV86"/>
<dbReference type="GO" id="GO:0055085">
    <property type="term" value="P:transmembrane transport"/>
    <property type="evidence" value="ECO:0007669"/>
    <property type="project" value="InterPro"/>
</dbReference>
<feature type="compositionally biased region" description="Polar residues" evidence="5">
    <location>
        <begin position="192"/>
        <end position="201"/>
    </location>
</feature>
<dbReference type="OrthoDB" id="191139at2759"/>
<feature type="transmembrane region" description="Helical" evidence="6">
    <location>
        <begin position="6"/>
        <end position="26"/>
    </location>
</feature>
<feature type="transmembrane region" description="Helical" evidence="6">
    <location>
        <begin position="322"/>
        <end position="347"/>
    </location>
</feature>
<feature type="transmembrane region" description="Helical" evidence="6">
    <location>
        <begin position="359"/>
        <end position="382"/>
    </location>
</feature>
<feature type="transmembrane region" description="Helical" evidence="6">
    <location>
        <begin position="394"/>
        <end position="416"/>
    </location>
</feature>
<evidence type="ECO:0000256" key="5">
    <source>
        <dbReference type="SAM" id="MobiDB-lite"/>
    </source>
</evidence>
<keyword evidence="8" id="KW-1185">Reference proteome</keyword>
<accession>A0A812KV86</accession>
<dbReference type="InterPro" id="IPR004776">
    <property type="entry name" value="Mem_transp_PIN-like"/>
</dbReference>
<feature type="transmembrane region" description="Helical" evidence="6">
    <location>
        <begin position="69"/>
        <end position="91"/>
    </location>
</feature>